<dbReference type="PANTHER" id="PTHR34693:SF1">
    <property type="entry name" value="PROTEIN PAR32"/>
    <property type="match status" value="1"/>
</dbReference>
<sequence length="167" mass="18626">MPFLEHFHRGKKTEREDTPERGRTMTGTGRGGAGNIHYASKNATNDEDDAPKETPAIMHVGRGGVGNVRSPSRDPMDRRREERDERELDEMQDAELRQHVHATGRGGRGNVPIAHDEERGRNTAPSGPARVAGLVRSLSRSRSREPSDARRRESSTTRRSNLNQVAE</sequence>
<organism evidence="2 3">
    <name type="scientific">Malassezia furfur</name>
    <name type="common">Pityriasis versicolor infection agent</name>
    <name type="synonym">Pityrosporum furfur</name>
    <dbReference type="NCBI Taxonomy" id="55194"/>
    <lineage>
        <taxon>Eukaryota</taxon>
        <taxon>Fungi</taxon>
        <taxon>Dikarya</taxon>
        <taxon>Basidiomycota</taxon>
        <taxon>Ustilaginomycotina</taxon>
        <taxon>Malasseziomycetes</taxon>
        <taxon>Malasseziales</taxon>
        <taxon>Malasseziaceae</taxon>
        <taxon>Malassezia</taxon>
    </lineage>
</organism>
<gene>
    <name evidence="2" type="ORF">GLX27_003107</name>
</gene>
<evidence type="ECO:0000313" key="3">
    <source>
        <dbReference type="Proteomes" id="UP000818624"/>
    </source>
</evidence>
<evidence type="ECO:0000313" key="2">
    <source>
        <dbReference type="EMBL" id="WFD48437.1"/>
    </source>
</evidence>
<evidence type="ECO:0000256" key="1">
    <source>
        <dbReference type="SAM" id="MobiDB-lite"/>
    </source>
</evidence>
<feature type="compositionally biased region" description="Basic and acidic residues" evidence="1">
    <location>
        <begin position="71"/>
        <end position="86"/>
    </location>
</feature>
<dbReference type="InterPro" id="IPR022024">
    <property type="entry name" value="DUF3602"/>
</dbReference>
<dbReference type="Proteomes" id="UP000818624">
    <property type="component" value="Chromosome 3"/>
</dbReference>
<keyword evidence="3" id="KW-1185">Reference proteome</keyword>
<reference evidence="2 3" key="1">
    <citation type="journal article" date="2020" name="Elife">
        <title>Loss of centromere function drives karyotype evolution in closely related Malassezia species.</title>
        <authorList>
            <person name="Sankaranarayanan S.R."/>
            <person name="Ianiri G."/>
            <person name="Coelho M.A."/>
            <person name="Reza M.H."/>
            <person name="Thimmappa B.C."/>
            <person name="Ganguly P."/>
            <person name="Vadnala R.N."/>
            <person name="Sun S."/>
            <person name="Siddharthan R."/>
            <person name="Tellgren-Roth C."/>
            <person name="Dawson T.L."/>
            <person name="Heitman J."/>
            <person name="Sanyal K."/>
        </authorList>
    </citation>
    <scope>NUCLEOTIDE SEQUENCE [LARGE SCALE GENOMIC DNA]</scope>
    <source>
        <strain evidence="2">CBS14141</strain>
    </source>
</reference>
<dbReference type="PANTHER" id="PTHR34693">
    <property type="entry name" value="PROTEIN PAR32"/>
    <property type="match status" value="1"/>
</dbReference>
<dbReference type="InterPro" id="IPR053203">
    <property type="entry name" value="Cisplatin_resist-associated"/>
</dbReference>
<proteinExistence type="predicted"/>
<accession>A0ABY8EUD4</accession>
<feature type="compositionally biased region" description="Basic and acidic residues" evidence="1">
    <location>
        <begin position="13"/>
        <end position="23"/>
    </location>
</feature>
<name>A0ABY8EUD4_MALFU</name>
<protein>
    <submittedName>
        <fullName evidence="2">Uncharacterized protein</fullName>
    </submittedName>
</protein>
<dbReference type="EMBL" id="CP046236">
    <property type="protein sequence ID" value="WFD48437.1"/>
    <property type="molecule type" value="Genomic_DNA"/>
</dbReference>
<feature type="region of interest" description="Disordered" evidence="1">
    <location>
        <begin position="1"/>
        <end position="167"/>
    </location>
</feature>
<feature type="compositionally biased region" description="Basic and acidic residues" evidence="1">
    <location>
        <begin position="142"/>
        <end position="156"/>
    </location>
</feature>
<dbReference type="Pfam" id="PF12223">
    <property type="entry name" value="DUF3602"/>
    <property type="match status" value="1"/>
</dbReference>